<keyword evidence="3" id="KW-1185">Reference proteome</keyword>
<evidence type="ECO:0000313" key="2">
    <source>
        <dbReference type="EMBL" id="KAJ4448364.1"/>
    </source>
</evidence>
<comment type="caution">
    <text evidence="2">The sequence shown here is derived from an EMBL/GenBank/DDBJ whole genome shotgun (WGS) entry which is preliminary data.</text>
</comment>
<feature type="compositionally biased region" description="Basic and acidic residues" evidence="1">
    <location>
        <begin position="80"/>
        <end position="102"/>
    </location>
</feature>
<evidence type="ECO:0000256" key="1">
    <source>
        <dbReference type="SAM" id="MobiDB-lite"/>
    </source>
</evidence>
<feature type="region of interest" description="Disordered" evidence="1">
    <location>
        <begin position="80"/>
        <end position="103"/>
    </location>
</feature>
<reference evidence="2 3" key="1">
    <citation type="journal article" date="2022" name="Allergy">
        <title>Genome assembly and annotation of Periplaneta americana reveal a comprehensive cockroach allergen profile.</title>
        <authorList>
            <person name="Wang L."/>
            <person name="Xiong Q."/>
            <person name="Saelim N."/>
            <person name="Wang L."/>
            <person name="Nong W."/>
            <person name="Wan A.T."/>
            <person name="Shi M."/>
            <person name="Liu X."/>
            <person name="Cao Q."/>
            <person name="Hui J.H.L."/>
            <person name="Sookrung N."/>
            <person name="Leung T.F."/>
            <person name="Tungtrongchitr A."/>
            <person name="Tsui S.K.W."/>
        </authorList>
    </citation>
    <scope>NUCLEOTIDE SEQUENCE [LARGE SCALE GENOMIC DNA]</scope>
    <source>
        <strain evidence="2">PWHHKU_190912</strain>
    </source>
</reference>
<protein>
    <submittedName>
        <fullName evidence="2">Uncharacterized protein</fullName>
    </submittedName>
</protein>
<gene>
    <name evidence="2" type="ORF">ANN_10380</name>
</gene>
<evidence type="ECO:0000313" key="3">
    <source>
        <dbReference type="Proteomes" id="UP001148838"/>
    </source>
</evidence>
<sequence>MAGIFPMKFHTISSTPKKRTTTPPEADTICTPVMIGYYITPASFIGFTAVPRLSMSPVARKRVYIGESPKAMKETEMMMKEETSADDHCSKGYTERNGEREKVRGRRRYQMIDNIKIHGLYAAIKRMAKKREDWKMQDLQ</sequence>
<dbReference type="EMBL" id="JAJSOF020000005">
    <property type="protein sequence ID" value="KAJ4448364.1"/>
    <property type="molecule type" value="Genomic_DNA"/>
</dbReference>
<dbReference type="Proteomes" id="UP001148838">
    <property type="component" value="Unassembled WGS sequence"/>
</dbReference>
<accession>A0ABQ8TP75</accession>
<organism evidence="2 3">
    <name type="scientific">Periplaneta americana</name>
    <name type="common">American cockroach</name>
    <name type="synonym">Blatta americana</name>
    <dbReference type="NCBI Taxonomy" id="6978"/>
    <lineage>
        <taxon>Eukaryota</taxon>
        <taxon>Metazoa</taxon>
        <taxon>Ecdysozoa</taxon>
        <taxon>Arthropoda</taxon>
        <taxon>Hexapoda</taxon>
        <taxon>Insecta</taxon>
        <taxon>Pterygota</taxon>
        <taxon>Neoptera</taxon>
        <taxon>Polyneoptera</taxon>
        <taxon>Dictyoptera</taxon>
        <taxon>Blattodea</taxon>
        <taxon>Blattoidea</taxon>
        <taxon>Blattidae</taxon>
        <taxon>Blattinae</taxon>
        <taxon>Periplaneta</taxon>
    </lineage>
</organism>
<name>A0ABQ8TP75_PERAM</name>
<proteinExistence type="predicted"/>